<gene>
    <name evidence="1" type="ORF">GCM10008106_04990</name>
</gene>
<organism evidence="1 2">
    <name type="scientific">Mongoliitalea lutea</name>
    <dbReference type="NCBI Taxonomy" id="849756"/>
    <lineage>
        <taxon>Bacteria</taxon>
        <taxon>Pseudomonadati</taxon>
        <taxon>Bacteroidota</taxon>
        <taxon>Cytophagia</taxon>
        <taxon>Cytophagales</taxon>
        <taxon>Cyclobacteriaceae</taxon>
        <taxon>Mongoliitalea</taxon>
    </lineage>
</organism>
<evidence type="ECO:0000313" key="2">
    <source>
        <dbReference type="Proteomes" id="UP000642809"/>
    </source>
</evidence>
<reference evidence="1" key="1">
    <citation type="journal article" date="2014" name="Int. J. Syst. Evol. Microbiol.">
        <title>Complete genome sequence of Corynebacterium casei LMG S-19264T (=DSM 44701T), isolated from a smear-ripened cheese.</title>
        <authorList>
            <consortium name="US DOE Joint Genome Institute (JGI-PGF)"/>
            <person name="Walter F."/>
            <person name="Albersmeier A."/>
            <person name="Kalinowski J."/>
            <person name="Ruckert C."/>
        </authorList>
    </citation>
    <scope>NUCLEOTIDE SEQUENCE</scope>
    <source>
        <strain evidence="1">KCTC 23224</strain>
    </source>
</reference>
<sequence length="642" mass="76199">MLGIFAPKLHAQQEYKGEYRFNGLNGEATFRFIEGSEGKIIKQGDFSFTRKERDGDDKTRYYITQIAGIYDRDVKSGLWDYLEEDHQIEPEDIVDFKLIYDLQSSQIKLKANYKQGVPDGRWVFEENEFTGGELRKKAQADEFLFSDGDIKGKFQFKSFVGRNTHFIRGELKDGGIMHGEWTFVYEKEGILISEVRNYENGFLLGIVQRDLRTNEVLEEIVFFETIRRLNQINAGQNKGYRIADQSFDIYFNDGFLSSDIAYQSQSNGNQFMSDFLVKILRYDDSYVNADRELIEYPIHTKKFVFELSRSQQRLIEEIPEEFERQRRVVRDYSNRNSLRINRQRSDSLAFANAYFDHKLNKLNEFTELVDLLKSKRIQYYDVQEMYNRGIPFIKEKEVIEYRFNEEVRYQEVTYDLSKFETDFYGGISDYFNQMAVTIRSVKGYVDESLSKIERDDDLRAIENRIQVQKLVAEELYQNLEGLSTVQKELVTAVYENILVNAFEEKLKEYSQLDLFTDKKQQARVVEDMLEQMIDKHEEIVDIPNQLKSLDKLYEEEVFNPFTFSRYDQRAKPRLFEAGEKLFEHYIVSLKAEKDYAEVRVWLNKIQDLSSKMKELREADTRRLENRINRRLDVKKIESLLDL</sequence>
<dbReference type="Proteomes" id="UP000642809">
    <property type="component" value="Unassembled WGS sequence"/>
</dbReference>
<comment type="caution">
    <text evidence="1">The sequence shown here is derived from an EMBL/GenBank/DDBJ whole genome shotgun (WGS) entry which is preliminary data.</text>
</comment>
<dbReference type="EMBL" id="BMYF01000002">
    <property type="protein sequence ID" value="GHB27260.1"/>
    <property type="molecule type" value="Genomic_DNA"/>
</dbReference>
<name>A0A8J3CUI0_9BACT</name>
<protein>
    <submittedName>
        <fullName evidence="1">Uncharacterized protein</fullName>
    </submittedName>
</protein>
<reference evidence="1" key="2">
    <citation type="submission" date="2020-09" db="EMBL/GenBank/DDBJ databases">
        <authorList>
            <person name="Sun Q."/>
            <person name="Kim S."/>
        </authorList>
    </citation>
    <scope>NUCLEOTIDE SEQUENCE</scope>
    <source>
        <strain evidence="1">KCTC 23224</strain>
    </source>
</reference>
<evidence type="ECO:0000313" key="1">
    <source>
        <dbReference type="EMBL" id="GHB27260.1"/>
    </source>
</evidence>
<accession>A0A8J3CUI0</accession>
<proteinExistence type="predicted"/>
<dbReference type="AlphaFoldDB" id="A0A8J3CUI0"/>
<keyword evidence="2" id="KW-1185">Reference proteome</keyword>